<dbReference type="Proteomes" id="UP000541558">
    <property type="component" value="Unassembled WGS sequence"/>
</dbReference>
<feature type="region of interest" description="Disordered" evidence="1">
    <location>
        <begin position="478"/>
        <end position="641"/>
    </location>
</feature>
<feature type="compositionally biased region" description="Low complexity" evidence="1">
    <location>
        <begin position="156"/>
        <end position="171"/>
    </location>
</feature>
<reference evidence="2 3" key="1">
    <citation type="journal article" date="2020" name="ISME J.">
        <title>Uncovering the hidden diversity of litter-decomposition mechanisms in mushroom-forming fungi.</title>
        <authorList>
            <person name="Floudas D."/>
            <person name="Bentzer J."/>
            <person name="Ahren D."/>
            <person name="Johansson T."/>
            <person name="Persson P."/>
            <person name="Tunlid A."/>
        </authorList>
    </citation>
    <scope>NUCLEOTIDE SEQUENCE [LARGE SCALE GENOMIC DNA]</scope>
    <source>
        <strain evidence="2 3">CBS 175.51</strain>
    </source>
</reference>
<feature type="compositionally biased region" description="Basic and acidic residues" evidence="1">
    <location>
        <begin position="630"/>
        <end position="641"/>
    </location>
</feature>
<dbReference type="OrthoDB" id="3363386at2759"/>
<feature type="compositionally biased region" description="Low complexity" evidence="1">
    <location>
        <begin position="242"/>
        <end position="251"/>
    </location>
</feature>
<feature type="compositionally biased region" description="Polar residues" evidence="1">
    <location>
        <begin position="294"/>
        <end position="317"/>
    </location>
</feature>
<dbReference type="EMBL" id="JAACJK010000164">
    <property type="protein sequence ID" value="KAF5324731.1"/>
    <property type="molecule type" value="Genomic_DNA"/>
</dbReference>
<feature type="compositionally biased region" description="Acidic residues" evidence="1">
    <location>
        <begin position="589"/>
        <end position="616"/>
    </location>
</feature>
<comment type="caution">
    <text evidence="2">The sequence shown here is derived from an EMBL/GenBank/DDBJ whole genome shotgun (WGS) entry which is preliminary data.</text>
</comment>
<keyword evidence="3" id="KW-1185">Reference proteome</keyword>
<feature type="region of interest" description="Disordered" evidence="1">
    <location>
        <begin position="382"/>
        <end position="461"/>
    </location>
</feature>
<organism evidence="2 3">
    <name type="scientific">Ephemerocybe angulata</name>
    <dbReference type="NCBI Taxonomy" id="980116"/>
    <lineage>
        <taxon>Eukaryota</taxon>
        <taxon>Fungi</taxon>
        <taxon>Dikarya</taxon>
        <taxon>Basidiomycota</taxon>
        <taxon>Agaricomycotina</taxon>
        <taxon>Agaricomycetes</taxon>
        <taxon>Agaricomycetidae</taxon>
        <taxon>Agaricales</taxon>
        <taxon>Agaricineae</taxon>
        <taxon>Psathyrellaceae</taxon>
        <taxon>Ephemerocybe</taxon>
    </lineage>
</organism>
<proteinExistence type="predicted"/>
<dbReference type="AlphaFoldDB" id="A0A8H5F5T0"/>
<feature type="compositionally biased region" description="Polar residues" evidence="1">
    <location>
        <begin position="482"/>
        <end position="491"/>
    </location>
</feature>
<feature type="compositionally biased region" description="Basic and acidic residues" evidence="1">
    <location>
        <begin position="231"/>
        <end position="241"/>
    </location>
</feature>
<evidence type="ECO:0000256" key="1">
    <source>
        <dbReference type="SAM" id="MobiDB-lite"/>
    </source>
</evidence>
<evidence type="ECO:0000313" key="2">
    <source>
        <dbReference type="EMBL" id="KAF5324731.1"/>
    </source>
</evidence>
<gene>
    <name evidence="2" type="ORF">D9611_004303</name>
</gene>
<feature type="compositionally biased region" description="Low complexity" evidence="1">
    <location>
        <begin position="22"/>
        <end position="55"/>
    </location>
</feature>
<feature type="compositionally biased region" description="Polar residues" evidence="1">
    <location>
        <begin position="137"/>
        <end position="155"/>
    </location>
</feature>
<feature type="compositionally biased region" description="Low complexity" evidence="1">
    <location>
        <begin position="272"/>
        <end position="285"/>
    </location>
</feature>
<feature type="compositionally biased region" description="Low complexity" evidence="1">
    <location>
        <begin position="494"/>
        <end position="526"/>
    </location>
</feature>
<name>A0A8H5F5T0_9AGAR</name>
<feature type="compositionally biased region" description="Basic and acidic residues" evidence="1">
    <location>
        <begin position="415"/>
        <end position="436"/>
    </location>
</feature>
<accession>A0A8H5F5T0</accession>
<protein>
    <submittedName>
        <fullName evidence="2">Uncharacterized protein</fullName>
    </submittedName>
</protein>
<feature type="compositionally biased region" description="Low complexity" evidence="1">
    <location>
        <begin position="212"/>
        <end position="228"/>
    </location>
</feature>
<sequence>MATALSRPRSLPQHPWQHATTAPKSSSPHGHSPSSSSTNSLSSSSTPTNTASLRLSPPPSALPLSARKIRFAPLPDPRRSVLITDDGEELPIPNGDNENQISSCPPSPAVYAVDAPNHDISSLSSLASSSKRHSDSTEPSASGSTTPASMTNTTNSEASGSEPASPASIPICLPPPLPAVKAPSAPVAPPPTSGWPKSKGLSFFRSLKPRSSRSSSSGSSHTLTPTSSIDPNKESARKGITTEEILTLGTINLFRTSSRESTGDGWNLTRWSSASSAGPSSNNGPARNFGVPLTRTQSTQSYKSKTPSLLSGLRYSSATTPKPAKQKQKQAPNRKGTRMLNGRVYGGKRDPNANPFANARDEEPKFVEWGYGGMGSVKGATSAGVTGAGWEKLGGQPDDDLEDSTGMAWIKKRREAREQKAREEQEAKEKAEKEALESSVTETEDVEKASSEANGVDEVAQVDVPATLSAASTLATITESAQPTPTASTADITAPSLAPKLSSLSITSREAPSLPSTPSIPATSPSRDIPSPLSSSNTSEDGHVFETMAIPMSRPHHHRSRSASTATFPHVVELDTSGPNVELAKLESESESDSETSSESDREESDDEDEEDEEEEERRRKMVIGAGMEKVSRHRAEVEEA</sequence>
<evidence type="ECO:0000313" key="3">
    <source>
        <dbReference type="Proteomes" id="UP000541558"/>
    </source>
</evidence>
<feature type="region of interest" description="Disordered" evidence="1">
    <location>
        <begin position="1"/>
        <end position="361"/>
    </location>
</feature>